<evidence type="ECO:0000259" key="11">
    <source>
        <dbReference type="PROSITE" id="PS50059"/>
    </source>
</evidence>
<reference evidence="12" key="1">
    <citation type="submission" date="2022-08" db="EMBL/GenBank/DDBJ databases">
        <title>Novel Bdellovibrio Species Isolated from Svalbard: Designation Bdellovibrio svalbardensis.</title>
        <authorList>
            <person name="Mitchell R.J."/>
            <person name="Choi S.Y."/>
        </authorList>
    </citation>
    <scope>NUCLEOTIDE SEQUENCE</scope>
    <source>
        <strain evidence="12">PAP01</strain>
    </source>
</reference>
<sequence length="158" mass="17523">MNPQVISFNCILKDKTGKIISTTFNREVMTSIEGGGAMLSGLAEGLQNLKQGEKRLLHLPAEKAYGFYDPQKVILFPRSKLPKGSLLRVGETIIIVSKKGFKRSYRVLEIHSNFVSLDGNHPLAGQDLIFEIETISAREATPEEISESTNVLSTQYLN</sequence>
<name>A0ABT6DK46_9BACT</name>
<dbReference type="GO" id="GO:0003755">
    <property type="term" value="F:peptidyl-prolyl cis-trans isomerase activity"/>
    <property type="evidence" value="ECO:0007669"/>
    <property type="project" value="UniProtKB-EC"/>
</dbReference>
<dbReference type="Pfam" id="PF00254">
    <property type="entry name" value="FKBP_C"/>
    <property type="match status" value="1"/>
</dbReference>
<comment type="similarity">
    <text evidence="3 10">Belongs to the FKBP-type PPIase family.</text>
</comment>
<evidence type="ECO:0000256" key="2">
    <source>
        <dbReference type="ARBA" id="ARBA00004496"/>
    </source>
</evidence>
<dbReference type="EMBL" id="JANRMI010000003">
    <property type="protein sequence ID" value="MDG0817237.1"/>
    <property type="molecule type" value="Genomic_DNA"/>
</dbReference>
<dbReference type="PROSITE" id="PS50059">
    <property type="entry name" value="FKBP_PPIASE"/>
    <property type="match status" value="1"/>
</dbReference>
<dbReference type="PANTHER" id="PTHR47861:SF3">
    <property type="entry name" value="FKBP-TYPE PEPTIDYL-PROLYL CIS-TRANS ISOMERASE SLYD"/>
    <property type="match status" value="1"/>
</dbReference>
<evidence type="ECO:0000313" key="12">
    <source>
        <dbReference type="EMBL" id="MDG0817237.1"/>
    </source>
</evidence>
<protein>
    <recommendedName>
        <fullName evidence="10">Peptidyl-prolyl cis-trans isomerase</fullName>
        <ecNumber evidence="10">5.2.1.8</ecNumber>
    </recommendedName>
</protein>
<evidence type="ECO:0000256" key="8">
    <source>
        <dbReference type="ARBA" id="ARBA00037071"/>
    </source>
</evidence>
<proteinExistence type="inferred from homology"/>
<evidence type="ECO:0000256" key="7">
    <source>
        <dbReference type="ARBA" id="ARBA00023235"/>
    </source>
</evidence>
<dbReference type="InterPro" id="IPR001179">
    <property type="entry name" value="PPIase_FKBP_dom"/>
</dbReference>
<dbReference type="RefSeq" id="WP_277578712.1">
    <property type="nucleotide sequence ID" value="NZ_JANRMI010000003.1"/>
</dbReference>
<accession>A0ABT6DK46</accession>
<gene>
    <name evidence="12" type="ORF">NWE73_12725</name>
</gene>
<evidence type="ECO:0000256" key="5">
    <source>
        <dbReference type="ARBA" id="ARBA00023110"/>
    </source>
</evidence>
<dbReference type="Gene3D" id="3.10.50.40">
    <property type="match status" value="1"/>
</dbReference>
<evidence type="ECO:0000256" key="6">
    <source>
        <dbReference type="ARBA" id="ARBA00023186"/>
    </source>
</evidence>
<evidence type="ECO:0000256" key="1">
    <source>
        <dbReference type="ARBA" id="ARBA00000971"/>
    </source>
</evidence>
<dbReference type="InterPro" id="IPR046357">
    <property type="entry name" value="PPIase_dom_sf"/>
</dbReference>
<keyword evidence="5 9" id="KW-0697">Rotamase</keyword>
<dbReference type="SUPFAM" id="SSF54534">
    <property type="entry name" value="FKBP-like"/>
    <property type="match status" value="1"/>
</dbReference>
<feature type="domain" description="PPIase FKBP-type" evidence="11">
    <location>
        <begin position="1"/>
        <end position="97"/>
    </location>
</feature>
<comment type="caution">
    <text evidence="12">The sequence shown here is derived from an EMBL/GenBank/DDBJ whole genome shotgun (WGS) entry which is preliminary data.</text>
</comment>
<evidence type="ECO:0000313" key="13">
    <source>
        <dbReference type="Proteomes" id="UP001152321"/>
    </source>
</evidence>
<evidence type="ECO:0000256" key="3">
    <source>
        <dbReference type="ARBA" id="ARBA00006577"/>
    </source>
</evidence>
<organism evidence="12 13">
    <name type="scientific">Bdellovibrio svalbardensis</name>
    <dbReference type="NCBI Taxonomy" id="2972972"/>
    <lineage>
        <taxon>Bacteria</taxon>
        <taxon>Pseudomonadati</taxon>
        <taxon>Bdellovibrionota</taxon>
        <taxon>Bdellovibrionia</taxon>
        <taxon>Bdellovibrionales</taxon>
        <taxon>Pseudobdellovibrionaceae</taxon>
        <taxon>Bdellovibrio</taxon>
    </lineage>
</organism>
<keyword evidence="4" id="KW-0963">Cytoplasm</keyword>
<comment type="subcellular location">
    <subcellularLocation>
        <location evidence="2">Cytoplasm</location>
    </subcellularLocation>
</comment>
<dbReference type="PANTHER" id="PTHR47861">
    <property type="entry name" value="FKBP-TYPE PEPTIDYL-PROLYL CIS-TRANS ISOMERASE SLYD"/>
    <property type="match status" value="1"/>
</dbReference>
<evidence type="ECO:0000256" key="10">
    <source>
        <dbReference type="RuleBase" id="RU003915"/>
    </source>
</evidence>
<keyword evidence="7 9" id="KW-0413">Isomerase</keyword>
<comment type="function">
    <text evidence="8">Also involved in hydrogenase metallocenter assembly, probably by participating in the nickel insertion step. This function in hydrogenase biosynthesis requires chaperone activity and the presence of the metal-binding domain, but not PPIase activity.</text>
</comment>
<dbReference type="EC" id="5.2.1.8" evidence="10"/>
<keyword evidence="6" id="KW-0143">Chaperone</keyword>
<evidence type="ECO:0000256" key="4">
    <source>
        <dbReference type="ARBA" id="ARBA00022490"/>
    </source>
</evidence>
<comment type="catalytic activity">
    <reaction evidence="1 9 10">
        <text>[protein]-peptidylproline (omega=180) = [protein]-peptidylproline (omega=0)</text>
        <dbReference type="Rhea" id="RHEA:16237"/>
        <dbReference type="Rhea" id="RHEA-COMP:10747"/>
        <dbReference type="Rhea" id="RHEA-COMP:10748"/>
        <dbReference type="ChEBI" id="CHEBI:83833"/>
        <dbReference type="ChEBI" id="CHEBI:83834"/>
        <dbReference type="EC" id="5.2.1.8"/>
    </reaction>
</comment>
<keyword evidence="13" id="KW-1185">Reference proteome</keyword>
<dbReference type="Proteomes" id="UP001152321">
    <property type="component" value="Unassembled WGS sequence"/>
</dbReference>
<evidence type="ECO:0000256" key="9">
    <source>
        <dbReference type="PROSITE-ProRule" id="PRU00277"/>
    </source>
</evidence>